<sequence>MQQLSKLLLTKVLQPNIVSKLNTNSANKPYKPFKFSITEAIKHIFHDLNNWYVNFIGLAEVKKYQDRVVQVQAQLLETQEKRREIGKLLADIRIKSTQLQDEIHKHKREDDLDKFLEVMREETEINRFRF</sequence>
<reference evidence="3" key="1">
    <citation type="submission" date="2025-08" db="UniProtKB">
        <authorList>
            <consortium name="RefSeq"/>
        </authorList>
    </citation>
    <scope>IDENTIFICATION</scope>
    <source>
        <tissue evidence="3">Entire body</tissue>
    </source>
</reference>
<accession>A0A1W4XUA3</accession>
<gene>
    <name evidence="3" type="primary">LOC108744904</name>
</gene>
<name>A0A1W4XUA3_AGRPL</name>
<dbReference type="RefSeq" id="XP_018336367.1">
    <property type="nucleotide sequence ID" value="XM_018480865.2"/>
</dbReference>
<dbReference type="AlphaFoldDB" id="A0A1W4XUA3"/>
<organism evidence="2 3">
    <name type="scientific">Agrilus planipennis</name>
    <name type="common">Emerald ash borer</name>
    <name type="synonym">Agrilus marcopoli</name>
    <dbReference type="NCBI Taxonomy" id="224129"/>
    <lineage>
        <taxon>Eukaryota</taxon>
        <taxon>Metazoa</taxon>
        <taxon>Ecdysozoa</taxon>
        <taxon>Arthropoda</taxon>
        <taxon>Hexapoda</taxon>
        <taxon>Insecta</taxon>
        <taxon>Pterygota</taxon>
        <taxon>Neoptera</taxon>
        <taxon>Endopterygota</taxon>
        <taxon>Coleoptera</taxon>
        <taxon>Polyphaga</taxon>
        <taxon>Elateriformia</taxon>
        <taxon>Buprestoidea</taxon>
        <taxon>Buprestidae</taxon>
        <taxon>Agrilinae</taxon>
        <taxon>Agrilus</taxon>
    </lineage>
</organism>
<protein>
    <submittedName>
        <fullName evidence="3">Uncharacterized protein LOC108744904 isoform X2</fullName>
    </submittedName>
</protein>
<dbReference type="PANTHER" id="PTHR28624">
    <property type="entry name" value="COILED-COIL DOMAIN-CONTAINING PROTEIN 51"/>
    <property type="match status" value="1"/>
</dbReference>
<dbReference type="Proteomes" id="UP000192223">
    <property type="component" value="Unplaced"/>
</dbReference>
<keyword evidence="1" id="KW-0175">Coiled coil</keyword>
<proteinExistence type="predicted"/>
<evidence type="ECO:0000313" key="2">
    <source>
        <dbReference type="Proteomes" id="UP000192223"/>
    </source>
</evidence>
<dbReference type="InterPro" id="IPR037660">
    <property type="entry name" value="CCDC51"/>
</dbReference>
<keyword evidence="2" id="KW-1185">Reference proteome</keyword>
<dbReference type="PANTHER" id="PTHR28624:SF1">
    <property type="entry name" value="MITOCHONDRIAL POTASSIUM CHANNEL"/>
    <property type="match status" value="1"/>
</dbReference>
<evidence type="ECO:0000313" key="3">
    <source>
        <dbReference type="RefSeq" id="XP_018336367.1"/>
    </source>
</evidence>
<evidence type="ECO:0000256" key="1">
    <source>
        <dbReference type="SAM" id="Coils"/>
    </source>
</evidence>
<dbReference type="GeneID" id="108744904"/>
<feature type="coiled-coil region" evidence="1">
    <location>
        <begin position="61"/>
        <end position="109"/>
    </location>
</feature>
<dbReference type="OrthoDB" id="6243211at2759"/>